<dbReference type="AlphaFoldDB" id="A0A0L6VIJ4"/>
<comment type="caution">
    <text evidence="1">The sequence shown here is derived from an EMBL/GenBank/DDBJ whole genome shotgun (WGS) entry which is preliminary data.</text>
</comment>
<dbReference type="EMBL" id="LAVV01006438">
    <property type="protein sequence ID" value="KNZ59925.1"/>
    <property type="molecule type" value="Genomic_DNA"/>
</dbReference>
<keyword evidence="2" id="KW-1185">Reference proteome</keyword>
<protein>
    <submittedName>
        <fullName evidence="1">Uncharacterized protein</fullName>
    </submittedName>
</protein>
<name>A0A0L6VIJ4_9BASI</name>
<dbReference type="Proteomes" id="UP000037035">
    <property type="component" value="Unassembled WGS sequence"/>
</dbReference>
<evidence type="ECO:0000313" key="1">
    <source>
        <dbReference type="EMBL" id="KNZ59925.1"/>
    </source>
</evidence>
<reference evidence="1 2" key="1">
    <citation type="submission" date="2015-08" db="EMBL/GenBank/DDBJ databases">
        <title>Next Generation Sequencing and Analysis of the Genome of Puccinia sorghi L Schw, the Causal Agent of Maize Common Rust.</title>
        <authorList>
            <person name="Rochi L."/>
            <person name="Burguener G."/>
            <person name="Darino M."/>
            <person name="Turjanski A."/>
            <person name="Kreff E."/>
            <person name="Dieguez M.J."/>
            <person name="Sacco F."/>
        </authorList>
    </citation>
    <scope>NUCLEOTIDE SEQUENCE [LARGE SCALE GENOMIC DNA]</scope>
    <source>
        <strain evidence="1 2">RO10H11247</strain>
    </source>
</reference>
<accession>A0A0L6VIJ4</accession>
<organism evidence="1 2">
    <name type="scientific">Puccinia sorghi</name>
    <dbReference type="NCBI Taxonomy" id="27349"/>
    <lineage>
        <taxon>Eukaryota</taxon>
        <taxon>Fungi</taxon>
        <taxon>Dikarya</taxon>
        <taxon>Basidiomycota</taxon>
        <taxon>Pucciniomycotina</taxon>
        <taxon>Pucciniomycetes</taxon>
        <taxon>Pucciniales</taxon>
        <taxon>Pucciniaceae</taxon>
        <taxon>Puccinia</taxon>
    </lineage>
</organism>
<gene>
    <name evidence="1" type="ORF">VP01_1640g2</name>
</gene>
<evidence type="ECO:0000313" key="2">
    <source>
        <dbReference type="Proteomes" id="UP000037035"/>
    </source>
</evidence>
<proteinExistence type="predicted"/>
<dbReference type="VEuPathDB" id="FungiDB:VP01_1640g2"/>
<sequence length="57" mass="6669">MAMQSLAEAAVKNQDLTGFDEITREYYQLGCQENMADVRARHKLNRRQHHNLLAHLM</sequence>